<dbReference type="eggNOG" id="COG4172">
    <property type="taxonomic scope" value="Bacteria"/>
</dbReference>
<dbReference type="InterPro" id="IPR003593">
    <property type="entry name" value="AAA+_ATPase"/>
</dbReference>
<evidence type="ECO:0000313" key="5">
    <source>
        <dbReference type="EMBL" id="AEG44987.1"/>
    </source>
</evidence>
<dbReference type="InterPro" id="IPR027417">
    <property type="entry name" value="P-loop_NTPase"/>
</dbReference>
<dbReference type="InterPro" id="IPR003439">
    <property type="entry name" value="ABC_transporter-like_ATP-bd"/>
</dbReference>
<keyword evidence="5" id="KW-0378">Hydrolase</keyword>
<dbReference type="PROSITE" id="PS50893">
    <property type="entry name" value="ABC_TRANSPORTER_2"/>
    <property type="match status" value="2"/>
</dbReference>
<dbReference type="PROSITE" id="PS00211">
    <property type="entry name" value="ABC_TRANSPORTER_1"/>
    <property type="match status" value="2"/>
</dbReference>
<feature type="region of interest" description="Disordered" evidence="3">
    <location>
        <begin position="259"/>
        <end position="278"/>
    </location>
</feature>
<name>F6FR37_ISOV2</name>
<evidence type="ECO:0000256" key="3">
    <source>
        <dbReference type="SAM" id="MobiDB-lite"/>
    </source>
</evidence>
<dbReference type="GO" id="GO:0005524">
    <property type="term" value="F:ATP binding"/>
    <property type="evidence" value="ECO:0007669"/>
    <property type="project" value="UniProtKB-KW"/>
</dbReference>
<dbReference type="EMBL" id="CP002810">
    <property type="protein sequence ID" value="AEG44987.1"/>
    <property type="molecule type" value="Genomic_DNA"/>
</dbReference>
<feature type="region of interest" description="Disordered" evidence="3">
    <location>
        <begin position="500"/>
        <end position="525"/>
    </location>
</feature>
<accession>F6FR37</accession>
<dbReference type="AlphaFoldDB" id="F6FR37"/>
<dbReference type="STRING" id="743718.Isova_2267"/>
<dbReference type="EC" id="3.6.3.17" evidence="5"/>
<keyword evidence="1" id="KW-0547">Nucleotide-binding</keyword>
<dbReference type="GO" id="GO:0022857">
    <property type="term" value="F:transmembrane transporter activity"/>
    <property type="evidence" value="ECO:0007669"/>
    <property type="project" value="TreeGrafter"/>
</dbReference>
<evidence type="ECO:0000256" key="1">
    <source>
        <dbReference type="ARBA" id="ARBA00022741"/>
    </source>
</evidence>
<sequence>MSEPSADRPHRHESASVTVRDLSVIHGSTTVLHGVDLDLEPGHVHVLLGASGAGKSTVVSALTGMLPAGSRATGTALLRVGDRTLDLLTASPRVQRRRLRGRVVGTAPQGAGGIFTPTSTVGAQLREAQRVAGHRRVRLGAAHPHLPTGAERQLVDLAHAAGVDPAWLARYPHQLSGGQLARLGLVAAMVNHPPVLLADEPTAGLDADASRTVGLLLAAYAQAGHSVLVITHDVALARQVAHTVTRVAAGRVAAQGTPEDVLPGVARPPRRARSASTGAPALAAHGVAAARGAHAVLAPLNLAVRAGEVVGLTGPSGVGKSTAAAILAQLEAPAAGHITLAGQRVAGAGLALPPAQRRRVAWVSQHPRTAVDARMTLRRAIELPARLAGTLVDDGTDLAADLAARVGLDRTLLGRRPHQVSGGELQRAVLARALAVRPEYLVLDEATSMLDEATAAEVLGLVGRVAAGGTGVLLVSHDVTALRAVCDRVLELRPSDGGAVLTPLDDPGSELVPTRPGPTLETTCT</sequence>
<proteinExistence type="predicted"/>
<dbReference type="Gene3D" id="3.40.50.300">
    <property type="entry name" value="P-loop containing nucleotide triphosphate hydrolases"/>
    <property type="match status" value="2"/>
</dbReference>
<protein>
    <submittedName>
        <fullName evidence="5">Monosaccharide-transporting ATPase</fullName>
        <ecNumber evidence="5">3.6.3.17</ecNumber>
    </submittedName>
</protein>
<dbReference type="GO" id="GO:0016887">
    <property type="term" value="F:ATP hydrolysis activity"/>
    <property type="evidence" value="ECO:0007669"/>
    <property type="project" value="InterPro"/>
</dbReference>
<keyword evidence="2" id="KW-0067">ATP-binding</keyword>
<dbReference type="PANTHER" id="PTHR24220">
    <property type="entry name" value="IMPORT ATP-BINDING PROTEIN"/>
    <property type="match status" value="1"/>
</dbReference>
<dbReference type="InterPro" id="IPR015854">
    <property type="entry name" value="ABC_transpr_LolD-like"/>
</dbReference>
<feature type="domain" description="ABC transporter" evidence="4">
    <location>
        <begin position="282"/>
        <end position="519"/>
    </location>
</feature>
<dbReference type="SMART" id="SM00382">
    <property type="entry name" value="AAA"/>
    <property type="match status" value="2"/>
</dbReference>
<evidence type="ECO:0000313" key="6">
    <source>
        <dbReference type="Proteomes" id="UP000009236"/>
    </source>
</evidence>
<dbReference type="PANTHER" id="PTHR24220:SF685">
    <property type="entry name" value="ABC TRANSPORTER RELATED"/>
    <property type="match status" value="1"/>
</dbReference>
<evidence type="ECO:0000256" key="2">
    <source>
        <dbReference type="ARBA" id="ARBA00022840"/>
    </source>
</evidence>
<gene>
    <name evidence="5" type="ordered locus">Isova_2267</name>
</gene>
<dbReference type="InterPro" id="IPR017871">
    <property type="entry name" value="ABC_transporter-like_CS"/>
</dbReference>
<evidence type="ECO:0000259" key="4">
    <source>
        <dbReference type="PROSITE" id="PS50893"/>
    </source>
</evidence>
<reference evidence="5 6" key="1">
    <citation type="submission" date="2011-05" db="EMBL/GenBank/DDBJ databases">
        <title>Complete sequence of Isoptericola variabilis 225.</title>
        <authorList>
            <consortium name="US DOE Joint Genome Institute"/>
            <person name="Lucas S."/>
            <person name="Han J."/>
            <person name="Lapidus A."/>
            <person name="Cheng J.-F."/>
            <person name="Goodwin L."/>
            <person name="Pitluck S."/>
            <person name="Peters L."/>
            <person name="Mikhailova N."/>
            <person name="Zeytun A."/>
            <person name="Han C."/>
            <person name="Tapia R."/>
            <person name="Land M."/>
            <person name="Hauser L."/>
            <person name="Kyrpides N."/>
            <person name="Ivanova N."/>
            <person name="Pagani I."/>
            <person name="Siebers A."/>
            <person name="Allgaier M."/>
            <person name="Thelen M."/>
            <person name="Hugenholtz P."/>
            <person name="Gladden J."/>
            <person name="Woyke T."/>
        </authorList>
    </citation>
    <scope>NUCLEOTIDE SEQUENCE [LARGE SCALE GENOMIC DNA]</scope>
    <source>
        <strain evidence="6">225</strain>
    </source>
</reference>
<dbReference type="GO" id="GO:0005886">
    <property type="term" value="C:plasma membrane"/>
    <property type="evidence" value="ECO:0007669"/>
    <property type="project" value="TreeGrafter"/>
</dbReference>
<dbReference type="HOGENOM" id="CLU_000604_86_2_11"/>
<feature type="domain" description="ABC transporter" evidence="4">
    <location>
        <begin position="17"/>
        <end position="274"/>
    </location>
</feature>
<dbReference type="RefSeq" id="WP_013839378.1">
    <property type="nucleotide sequence ID" value="NC_015588.1"/>
</dbReference>
<dbReference type="KEGG" id="iva:Isova_2267"/>
<dbReference type="SUPFAM" id="SSF52540">
    <property type="entry name" value="P-loop containing nucleoside triphosphate hydrolases"/>
    <property type="match status" value="2"/>
</dbReference>
<keyword evidence="6" id="KW-1185">Reference proteome</keyword>
<dbReference type="Proteomes" id="UP000009236">
    <property type="component" value="Chromosome"/>
</dbReference>
<dbReference type="Pfam" id="PF00005">
    <property type="entry name" value="ABC_tran"/>
    <property type="match status" value="2"/>
</dbReference>
<organism evidence="6">
    <name type="scientific">Isoptericola variabilis (strain 225)</name>
    <dbReference type="NCBI Taxonomy" id="743718"/>
    <lineage>
        <taxon>Bacteria</taxon>
        <taxon>Bacillati</taxon>
        <taxon>Actinomycetota</taxon>
        <taxon>Actinomycetes</taxon>
        <taxon>Micrococcales</taxon>
        <taxon>Promicromonosporaceae</taxon>
        <taxon>Isoptericola</taxon>
    </lineage>
</organism>